<dbReference type="AlphaFoldDB" id="A0A067S5W5"/>
<keyword evidence="2" id="KW-1185">Reference proteome</keyword>
<evidence type="ECO:0000313" key="1">
    <source>
        <dbReference type="EMBL" id="KDR65267.1"/>
    </source>
</evidence>
<reference evidence="2" key="1">
    <citation type="journal article" date="2014" name="Proc. Natl. Acad. Sci. U.S.A.">
        <title>Extensive sampling of basidiomycete genomes demonstrates inadequacy of the white-rot/brown-rot paradigm for wood decay fungi.</title>
        <authorList>
            <person name="Riley R."/>
            <person name="Salamov A.A."/>
            <person name="Brown D.W."/>
            <person name="Nagy L.G."/>
            <person name="Floudas D."/>
            <person name="Held B.W."/>
            <person name="Levasseur A."/>
            <person name="Lombard V."/>
            <person name="Morin E."/>
            <person name="Otillar R."/>
            <person name="Lindquist E.A."/>
            <person name="Sun H."/>
            <person name="LaButti K.M."/>
            <person name="Schmutz J."/>
            <person name="Jabbour D."/>
            <person name="Luo H."/>
            <person name="Baker S.E."/>
            <person name="Pisabarro A.G."/>
            <person name="Walton J.D."/>
            <person name="Blanchette R.A."/>
            <person name="Henrissat B."/>
            <person name="Martin F."/>
            <person name="Cullen D."/>
            <person name="Hibbett D.S."/>
            <person name="Grigoriev I.V."/>
        </authorList>
    </citation>
    <scope>NUCLEOTIDE SEQUENCE [LARGE SCALE GENOMIC DNA]</scope>
    <source>
        <strain evidence="2">CBS 339.88</strain>
    </source>
</reference>
<protein>
    <submittedName>
        <fullName evidence="1">Uncharacterized protein</fullName>
    </submittedName>
</protein>
<accession>A0A067S5W5</accession>
<dbReference type="EMBL" id="KL142465">
    <property type="protein sequence ID" value="KDR65267.1"/>
    <property type="molecule type" value="Genomic_DNA"/>
</dbReference>
<organism evidence="1 2">
    <name type="scientific">Galerina marginata (strain CBS 339.88)</name>
    <dbReference type="NCBI Taxonomy" id="685588"/>
    <lineage>
        <taxon>Eukaryota</taxon>
        <taxon>Fungi</taxon>
        <taxon>Dikarya</taxon>
        <taxon>Basidiomycota</taxon>
        <taxon>Agaricomycotina</taxon>
        <taxon>Agaricomycetes</taxon>
        <taxon>Agaricomycetidae</taxon>
        <taxon>Agaricales</taxon>
        <taxon>Agaricineae</taxon>
        <taxon>Strophariaceae</taxon>
        <taxon>Galerina</taxon>
    </lineage>
</organism>
<gene>
    <name evidence="1" type="ORF">GALMADRAFT_148831</name>
</gene>
<dbReference type="Proteomes" id="UP000027222">
    <property type="component" value="Unassembled WGS sequence"/>
</dbReference>
<name>A0A067S5W5_GALM3</name>
<sequence>MATDPSFAVFPGVPSCAELYVALAQRTAYDQDYANVIQDLVEEALVARTIFCARVRITRYPTGGIYQPPMEELMDWTQAFVHFPKEQIVYGTPVALEYIALSSQWLTVLRHRPDNRTAGSDLINQYGGIVKNMLDLMAAPHIPAFPTRLSVHLSGLSFLK</sequence>
<proteinExistence type="predicted"/>
<dbReference type="HOGENOM" id="CLU_1652286_0_0_1"/>
<evidence type="ECO:0000313" key="2">
    <source>
        <dbReference type="Proteomes" id="UP000027222"/>
    </source>
</evidence>